<reference evidence="2" key="2">
    <citation type="journal article" date="2021" name="PeerJ">
        <title>Extensive microbial diversity within the chicken gut microbiome revealed by metagenomics and culture.</title>
        <authorList>
            <person name="Gilroy R."/>
            <person name="Ravi A."/>
            <person name="Getino M."/>
            <person name="Pursley I."/>
            <person name="Horton D.L."/>
            <person name="Alikhan N.F."/>
            <person name="Baker D."/>
            <person name="Gharbi K."/>
            <person name="Hall N."/>
            <person name="Watson M."/>
            <person name="Adriaenssens E.M."/>
            <person name="Foster-Nyarko E."/>
            <person name="Jarju S."/>
            <person name="Secka A."/>
            <person name="Antonio M."/>
            <person name="Oren A."/>
            <person name="Chaudhuri R.R."/>
            <person name="La Ragione R."/>
            <person name="Hildebrand F."/>
            <person name="Pallen M.J."/>
        </authorList>
    </citation>
    <scope>NUCLEOTIDE SEQUENCE</scope>
    <source>
        <strain evidence="2">B3-4054</strain>
    </source>
</reference>
<reference evidence="2" key="1">
    <citation type="submission" date="2020-10" db="EMBL/GenBank/DDBJ databases">
        <authorList>
            <person name="Gilroy R."/>
        </authorList>
    </citation>
    <scope>NUCLEOTIDE SEQUENCE</scope>
    <source>
        <strain evidence="2">B3-4054</strain>
    </source>
</reference>
<keyword evidence="2" id="KW-0282">Flagellum</keyword>
<sequence length="168" mass="17325">MSDGSISQDEIDALLAGVDMGGMGTSSASSSKTFSDAQKTALNTFFGNIKPSVKSNYDSMTGSGISVDGPEISVMTRDGLLKSLPEMVVATVVDFSGGLSGDHIFLQSPELAGKLVSLVNNEPGAELDDMALSVLSETISQHVGAELTEMEKNGISGVANQPAETVHV</sequence>
<dbReference type="Gene3D" id="3.40.1550.10">
    <property type="entry name" value="CheC-like"/>
    <property type="match status" value="1"/>
</dbReference>
<gene>
    <name evidence="2" type="ORF">IAA96_04110</name>
</gene>
<comment type="caution">
    <text evidence="2">The sequence shown here is derived from an EMBL/GenBank/DDBJ whole genome shotgun (WGS) entry which is preliminary data.</text>
</comment>
<keyword evidence="2" id="KW-0969">Cilium</keyword>
<dbReference type="AlphaFoldDB" id="A0A9D9HGC7"/>
<evidence type="ECO:0000313" key="2">
    <source>
        <dbReference type="EMBL" id="MBO8450271.1"/>
    </source>
</evidence>
<evidence type="ECO:0000313" key="3">
    <source>
        <dbReference type="Proteomes" id="UP000823616"/>
    </source>
</evidence>
<feature type="non-terminal residue" evidence="2">
    <location>
        <position position="168"/>
    </location>
</feature>
<dbReference type="SUPFAM" id="SSF103039">
    <property type="entry name" value="CheC-like"/>
    <property type="match status" value="1"/>
</dbReference>
<dbReference type="EMBL" id="JADIMS010000067">
    <property type="protein sequence ID" value="MBO8450271.1"/>
    <property type="molecule type" value="Genomic_DNA"/>
</dbReference>
<proteinExistence type="predicted"/>
<accession>A0A9D9HGC7</accession>
<dbReference type="InterPro" id="IPR028976">
    <property type="entry name" value="CheC-like_sf"/>
</dbReference>
<organism evidence="2 3">
    <name type="scientific">Candidatus Avitreponema avistercoris</name>
    <dbReference type="NCBI Taxonomy" id="2840705"/>
    <lineage>
        <taxon>Bacteria</taxon>
        <taxon>Pseudomonadati</taxon>
        <taxon>Spirochaetota</taxon>
        <taxon>Spirochaetia</taxon>
        <taxon>Spirochaetales</taxon>
        <taxon>Candidatus Avitreponema</taxon>
    </lineage>
</organism>
<protein>
    <submittedName>
        <fullName evidence="2">Flagellar motor switch protein FliN</fullName>
    </submittedName>
</protein>
<keyword evidence="2" id="KW-0966">Cell projection</keyword>
<keyword evidence="1" id="KW-0145">Chemotaxis</keyword>
<name>A0A9D9HGC7_9SPIR</name>
<evidence type="ECO:0000256" key="1">
    <source>
        <dbReference type="ARBA" id="ARBA00022500"/>
    </source>
</evidence>
<dbReference type="GO" id="GO:0006935">
    <property type="term" value="P:chemotaxis"/>
    <property type="evidence" value="ECO:0007669"/>
    <property type="project" value="UniProtKB-KW"/>
</dbReference>
<dbReference type="Proteomes" id="UP000823616">
    <property type="component" value="Unassembled WGS sequence"/>
</dbReference>